<evidence type="ECO:0000313" key="4">
    <source>
        <dbReference type="Proteomes" id="UP001174136"/>
    </source>
</evidence>
<name>A0AA47MQ14_MERPO</name>
<dbReference type="Pfam" id="PF23085">
    <property type="entry name" value="RRM_PARP14_3"/>
    <property type="match status" value="1"/>
</dbReference>
<evidence type="ECO:0000259" key="2">
    <source>
        <dbReference type="Pfam" id="PF23222"/>
    </source>
</evidence>
<dbReference type="InterPro" id="IPR057051">
    <property type="entry name" value="PARP14_RPM_1"/>
</dbReference>
<keyword evidence="4" id="KW-1185">Reference proteome</keyword>
<dbReference type="Gene3D" id="3.30.70.330">
    <property type="match status" value="2"/>
</dbReference>
<evidence type="ECO:0000256" key="1">
    <source>
        <dbReference type="SAM" id="Coils"/>
    </source>
</evidence>
<feature type="coiled-coil region" evidence="1">
    <location>
        <begin position="477"/>
        <end position="508"/>
    </location>
</feature>
<sequence>MAAGSTTLIVEGLPADLDDRIVARLTLYFSNKRRSGGEVSRVLADPSHRRRALLVYDVDDGVRSKVLLRETHQVDLKGNLGVVTLHVRMPPEDVNSQVTRRDEAKGEDEAALLLVTSGKDREYLELVFEQYIQDPVLRKHGKDTWILPISNQSDVESVCAEELQKYGISVEVYKEKEEDTMDRRRCVLSGLDDDCFSDNISVYIHSCSRRAAHTWEAVTGDRIVVTFKEDIDVHQFMEKTFTQKFNSKEIEAYRLELPKSVIVQGNTSTNSEDFLRLYFSNKKRSGGGSIKSIVHINQIKSTIITFEDWRVAQRVAEGKHTLKEEKLVVQLYYPDLQMVLTGQTHLQSNFSTDIAIPVTFELLRFIRCNDTLREELTSALQRVHAMVSFNIGSEHPQLELKMSMDRQSLGLHRHGPSWETNARREVQTHLEKYMVEHIPMETEVWHAVKGSCPEVNVATALISFKNCTSELVVVGIQEKMKTLVKEIKSKMEKAIDELQNTVEKDIQLDSKERLGLILDLVGDGLVDVDLSKNYENFTLHLKGLSERVQTAETLIQKVQDTLTAKKLDSSHYLTQFVQSLDLQKFQNDHFSQDNIVAVVICSKESVTVLAKKGDIDRAEKKLKEVIKQEGIAISREYDKESFGKQWKTFYADLRKELESTQNCQNILIEFSGDKIELCGFSSVVDDVLAKVKGRLENKKIVTKDVPLKSVQQGEFVEACMNHSVGPQLRDLGATILLCRSPQSQCLKVTATSAQIEKAIDVVNMHISTIITGKYMYSKAGEAKTLKNNKSTLKIQAKSIGCNLEISEQIISQQTTIHLTEADPKTVAGSESALEVLVGGSF</sequence>
<dbReference type="AlphaFoldDB" id="A0AA47MQ14"/>
<proteinExistence type="predicted"/>
<accession>A0AA47MQ14</accession>
<protein>
    <submittedName>
        <fullName evidence="3">Poly [ADP-ribose] polymerase 14</fullName>
    </submittedName>
</protein>
<dbReference type="InterPro" id="IPR012677">
    <property type="entry name" value="Nucleotide-bd_a/b_plait_sf"/>
</dbReference>
<organism evidence="3 4">
    <name type="scientific">Merluccius polli</name>
    <name type="common">Benguela hake</name>
    <name type="synonym">Merluccius cadenati</name>
    <dbReference type="NCBI Taxonomy" id="89951"/>
    <lineage>
        <taxon>Eukaryota</taxon>
        <taxon>Metazoa</taxon>
        <taxon>Chordata</taxon>
        <taxon>Craniata</taxon>
        <taxon>Vertebrata</taxon>
        <taxon>Euteleostomi</taxon>
        <taxon>Actinopterygii</taxon>
        <taxon>Neopterygii</taxon>
        <taxon>Teleostei</taxon>
        <taxon>Neoteleostei</taxon>
        <taxon>Acanthomorphata</taxon>
        <taxon>Zeiogadaria</taxon>
        <taxon>Gadariae</taxon>
        <taxon>Gadiformes</taxon>
        <taxon>Gadoidei</taxon>
        <taxon>Merlucciidae</taxon>
        <taxon>Merluccius</taxon>
    </lineage>
</organism>
<gene>
    <name evidence="3" type="primary">PARP14_1</name>
    <name evidence="3" type="ORF">N1851_017556</name>
</gene>
<keyword evidence="1" id="KW-0175">Coiled coil</keyword>
<evidence type="ECO:0000313" key="3">
    <source>
        <dbReference type="EMBL" id="KAK0144090.1"/>
    </source>
</evidence>
<reference evidence="3" key="1">
    <citation type="journal article" date="2023" name="Front. Mar. Sci.">
        <title>A new Merluccius polli reference genome to investigate the effects of global change in West African waters.</title>
        <authorList>
            <person name="Mateo J.L."/>
            <person name="Blanco-Fernandez C."/>
            <person name="Garcia-Vazquez E."/>
            <person name="Machado-Schiaffino G."/>
        </authorList>
    </citation>
    <scope>NUCLEOTIDE SEQUENCE</scope>
    <source>
        <strain evidence="3">C29</strain>
        <tissue evidence="3">Fin</tissue>
    </source>
</reference>
<dbReference type="Pfam" id="PF23222">
    <property type="entry name" value="RRM_PARP14_1"/>
    <property type="match status" value="1"/>
</dbReference>
<feature type="domain" description="PAR14-like first RRM" evidence="2">
    <location>
        <begin position="8"/>
        <end position="87"/>
    </location>
</feature>
<dbReference type="EMBL" id="JAOPHQ010003165">
    <property type="protein sequence ID" value="KAK0144090.1"/>
    <property type="molecule type" value="Genomic_DNA"/>
</dbReference>
<comment type="caution">
    <text evidence="3">The sequence shown here is derived from an EMBL/GenBank/DDBJ whole genome shotgun (WGS) entry which is preliminary data.</text>
</comment>
<dbReference type="Proteomes" id="UP001174136">
    <property type="component" value="Unassembled WGS sequence"/>
</dbReference>